<keyword evidence="8 11" id="KW-0119">Carbohydrate metabolism</keyword>
<dbReference type="PANTHER" id="PTHR31490:SF35">
    <property type="entry name" value="ENDO-1,4-BETA-XYLANASE"/>
    <property type="match status" value="1"/>
</dbReference>
<dbReference type="PRINTS" id="PR00134">
    <property type="entry name" value="GLHYDRLASE10"/>
</dbReference>
<comment type="similarity">
    <text evidence="4 11">Belongs to the glycosyl hydrolase 10 (cellulase F) family.</text>
</comment>
<dbReference type="InterPro" id="IPR001000">
    <property type="entry name" value="GH10_dom"/>
</dbReference>
<keyword evidence="10 11" id="KW-0624">Polysaccharide degradation</keyword>
<keyword evidence="14" id="KW-1185">Reference proteome</keyword>
<evidence type="ECO:0000256" key="4">
    <source>
        <dbReference type="ARBA" id="ARBA00007495"/>
    </source>
</evidence>
<organism evidence="13 14">
    <name type="scientific">Diaporthe vaccinii</name>
    <dbReference type="NCBI Taxonomy" id="105482"/>
    <lineage>
        <taxon>Eukaryota</taxon>
        <taxon>Fungi</taxon>
        <taxon>Dikarya</taxon>
        <taxon>Ascomycota</taxon>
        <taxon>Pezizomycotina</taxon>
        <taxon>Sordariomycetes</taxon>
        <taxon>Sordariomycetidae</taxon>
        <taxon>Diaporthales</taxon>
        <taxon>Diaporthaceae</taxon>
        <taxon>Diaporthe</taxon>
        <taxon>Diaporthe eres species complex</taxon>
    </lineage>
</organism>
<dbReference type="InterPro" id="IPR044846">
    <property type="entry name" value="GH10"/>
</dbReference>
<keyword evidence="7 11" id="KW-0378">Hydrolase</keyword>
<dbReference type="InterPro" id="IPR017853">
    <property type="entry name" value="GH"/>
</dbReference>
<keyword evidence="5" id="KW-0964">Secreted</keyword>
<evidence type="ECO:0000256" key="6">
    <source>
        <dbReference type="ARBA" id="ARBA00022651"/>
    </source>
</evidence>
<comment type="pathway">
    <text evidence="3">Glycan degradation; xylan degradation.</text>
</comment>
<evidence type="ECO:0000256" key="8">
    <source>
        <dbReference type="ARBA" id="ARBA00023277"/>
    </source>
</evidence>
<comment type="caution">
    <text evidence="13">The sequence shown here is derived from an EMBL/GenBank/DDBJ whole genome shotgun (WGS) entry which is preliminary data.</text>
</comment>
<reference evidence="13 14" key="1">
    <citation type="submission" date="2024-03" db="EMBL/GenBank/DDBJ databases">
        <title>A high-quality draft genome sequence of Diaporthe vaccinii, a causative agent of upright dieback and viscid rot disease in cranberry plants.</title>
        <authorList>
            <person name="Sarrasin M."/>
            <person name="Lang B.F."/>
            <person name="Burger G."/>
        </authorList>
    </citation>
    <scope>NUCLEOTIDE SEQUENCE [LARGE SCALE GENOMIC DNA]</scope>
    <source>
        <strain evidence="13 14">IS7</strain>
    </source>
</reference>
<feature type="domain" description="GH10" evidence="12">
    <location>
        <begin position="49"/>
        <end position="358"/>
    </location>
</feature>
<dbReference type="SUPFAM" id="SSF51445">
    <property type="entry name" value="(Trans)glycosidases"/>
    <property type="match status" value="1"/>
</dbReference>
<dbReference type="SMART" id="SM00633">
    <property type="entry name" value="Glyco_10"/>
    <property type="match status" value="1"/>
</dbReference>
<evidence type="ECO:0000256" key="5">
    <source>
        <dbReference type="ARBA" id="ARBA00022525"/>
    </source>
</evidence>
<dbReference type="PANTHER" id="PTHR31490">
    <property type="entry name" value="GLYCOSYL HYDROLASE"/>
    <property type="match status" value="1"/>
</dbReference>
<dbReference type="Pfam" id="PF00331">
    <property type="entry name" value="Glyco_hydro_10"/>
    <property type="match status" value="1"/>
</dbReference>
<name>A0ABR4DRT4_9PEZI</name>
<accession>A0ABR4DRT4</accession>
<protein>
    <recommendedName>
        <fullName evidence="11">Beta-xylanase</fullName>
        <ecNumber evidence="11">3.2.1.8</ecNumber>
    </recommendedName>
</protein>
<evidence type="ECO:0000256" key="3">
    <source>
        <dbReference type="ARBA" id="ARBA00004851"/>
    </source>
</evidence>
<sequence length="373" mass="40765">MGTGLPVSLLSARSDVAEDMSVKMRLPFAALAVLFGGGWPVSGDGLNVRARRNGLQYFGTQVSTSILNDAQANAIAIRNQDFGTYTCEYEQKFRTLQPSRDSFNYDLSDRIVNQALNNGIIMRCHTLIWHQSVPTWVTEGNFDNATIVEIIKNHITNVVTHFRGKCYAWDVVNEAVDANGFFRGDKTPSESIWYSKVGPAFIPIAFAAAAAADPSAKLYYNDYDIEYASPKTDAVINIVKLIRAYGAKIDGVGLQAHFKTGELPATSRLVSALTSFTTLGVDVAYTELDLETPASSPDFTQQALDFATVVKACKQVPRCIGITTWGFTDKYTFLTGKLPDLWDTNLQKKPAYYSTLAALGPAPAVDVCGCAEF</sequence>
<dbReference type="EC" id="3.2.1.8" evidence="11"/>
<comment type="subcellular location">
    <subcellularLocation>
        <location evidence="2">Secreted</location>
    </subcellularLocation>
</comment>
<evidence type="ECO:0000256" key="11">
    <source>
        <dbReference type="RuleBase" id="RU361174"/>
    </source>
</evidence>
<keyword evidence="9 11" id="KW-0326">Glycosidase</keyword>
<keyword evidence="6" id="KW-0858">Xylan degradation</keyword>
<dbReference type="PROSITE" id="PS51760">
    <property type="entry name" value="GH10_2"/>
    <property type="match status" value="1"/>
</dbReference>
<gene>
    <name evidence="13" type="ORF">FJTKL_06000</name>
</gene>
<evidence type="ECO:0000256" key="10">
    <source>
        <dbReference type="ARBA" id="ARBA00023326"/>
    </source>
</evidence>
<dbReference type="Proteomes" id="UP001600888">
    <property type="component" value="Unassembled WGS sequence"/>
</dbReference>
<evidence type="ECO:0000256" key="9">
    <source>
        <dbReference type="ARBA" id="ARBA00023295"/>
    </source>
</evidence>
<evidence type="ECO:0000256" key="1">
    <source>
        <dbReference type="ARBA" id="ARBA00000681"/>
    </source>
</evidence>
<evidence type="ECO:0000256" key="7">
    <source>
        <dbReference type="ARBA" id="ARBA00022801"/>
    </source>
</evidence>
<dbReference type="EMBL" id="JBAWTH010000217">
    <property type="protein sequence ID" value="KAL2272775.1"/>
    <property type="molecule type" value="Genomic_DNA"/>
</dbReference>
<comment type="catalytic activity">
    <reaction evidence="1 11">
        <text>Endohydrolysis of (1-&gt;4)-beta-D-xylosidic linkages in xylans.</text>
        <dbReference type="EC" id="3.2.1.8"/>
    </reaction>
</comment>
<evidence type="ECO:0000313" key="14">
    <source>
        <dbReference type="Proteomes" id="UP001600888"/>
    </source>
</evidence>
<proteinExistence type="inferred from homology"/>
<evidence type="ECO:0000256" key="2">
    <source>
        <dbReference type="ARBA" id="ARBA00004613"/>
    </source>
</evidence>
<dbReference type="Gene3D" id="3.20.20.80">
    <property type="entry name" value="Glycosidases"/>
    <property type="match status" value="1"/>
</dbReference>
<evidence type="ECO:0000259" key="12">
    <source>
        <dbReference type="PROSITE" id="PS51760"/>
    </source>
</evidence>
<evidence type="ECO:0000313" key="13">
    <source>
        <dbReference type="EMBL" id="KAL2272775.1"/>
    </source>
</evidence>